<reference evidence="1 2" key="1">
    <citation type="journal article" date="2015" name="Genome Announc.">
        <title>Expanding the biotechnology potential of lactobacilli through comparative genomics of 213 strains and associated genera.</title>
        <authorList>
            <person name="Sun Z."/>
            <person name="Harris H.M."/>
            <person name="McCann A."/>
            <person name="Guo C."/>
            <person name="Argimon S."/>
            <person name="Zhang W."/>
            <person name="Yang X."/>
            <person name="Jeffery I.B."/>
            <person name="Cooney J.C."/>
            <person name="Kagawa T.F."/>
            <person name="Liu W."/>
            <person name="Song Y."/>
            <person name="Salvetti E."/>
            <person name="Wrobel A."/>
            <person name="Rasinkangas P."/>
            <person name="Parkhill J."/>
            <person name="Rea M.C."/>
            <person name="O'Sullivan O."/>
            <person name="Ritari J."/>
            <person name="Douillard F.P."/>
            <person name="Paul Ross R."/>
            <person name="Yang R."/>
            <person name="Briner A.E."/>
            <person name="Felis G.E."/>
            <person name="de Vos W.M."/>
            <person name="Barrangou R."/>
            <person name="Klaenhammer T.R."/>
            <person name="Caufield P.W."/>
            <person name="Cui Y."/>
            <person name="Zhang H."/>
            <person name="O'Toole P.W."/>
        </authorList>
    </citation>
    <scope>NUCLEOTIDE SEQUENCE [LARGE SCALE GENOMIC DNA]</scope>
    <source>
        <strain evidence="1 2">DSM 15354</strain>
    </source>
</reference>
<sequence>MKITLEELTKRIESEDYIQDLAEIKYADLSKASTKKIINKLIKEVLAALKHNSLAHVELDVSGRRSAKFILETTVINLPFANYKKIGNFLDEKEDYNVNIYLEVVSDYINVSKFRIDLFASAEETDETLLSQRLANLIDQKYEEIKNFVKVEKSSKKSK</sequence>
<dbReference type="OrthoDB" id="2327755at2"/>
<protein>
    <submittedName>
        <fullName evidence="1">Uncharacterized protein</fullName>
    </submittedName>
</protein>
<dbReference type="EMBL" id="AZFB01000004">
    <property type="protein sequence ID" value="KRL63360.1"/>
    <property type="molecule type" value="Genomic_DNA"/>
</dbReference>
<accession>A0A0R1S2R4</accession>
<dbReference type="RefSeq" id="WP_027824981.1">
    <property type="nucleotide sequence ID" value="NZ_AUEI01000007.1"/>
</dbReference>
<dbReference type="STRING" id="1122152.GCA_000425905_01009"/>
<proteinExistence type="predicted"/>
<evidence type="ECO:0000313" key="2">
    <source>
        <dbReference type="Proteomes" id="UP000051931"/>
    </source>
</evidence>
<evidence type="ECO:0000313" key="1">
    <source>
        <dbReference type="EMBL" id="KRL63360.1"/>
    </source>
</evidence>
<comment type="caution">
    <text evidence="1">The sequence shown here is derived from an EMBL/GenBank/DDBJ whole genome shotgun (WGS) entry which is preliminary data.</text>
</comment>
<name>A0A0R1S2R4_9LACO</name>
<keyword evidence="2" id="KW-1185">Reference proteome</keyword>
<dbReference type="AlphaFoldDB" id="A0A0R1S2R4"/>
<dbReference type="Proteomes" id="UP000051931">
    <property type="component" value="Unassembled WGS sequence"/>
</dbReference>
<organism evidence="1 2">
    <name type="scientific">Lactobacillus psittaci DSM 15354</name>
    <dbReference type="NCBI Taxonomy" id="1122152"/>
    <lineage>
        <taxon>Bacteria</taxon>
        <taxon>Bacillati</taxon>
        <taxon>Bacillota</taxon>
        <taxon>Bacilli</taxon>
        <taxon>Lactobacillales</taxon>
        <taxon>Lactobacillaceae</taxon>
        <taxon>Lactobacillus</taxon>
    </lineage>
</organism>
<dbReference type="PATRIC" id="fig|1122152.4.peg.954"/>
<dbReference type="eggNOG" id="ENOG5030GGE">
    <property type="taxonomic scope" value="Bacteria"/>
</dbReference>
<gene>
    <name evidence="1" type="ORF">FC23_GL000930</name>
</gene>